<dbReference type="SUPFAM" id="SSF46785">
    <property type="entry name" value="Winged helix' DNA-binding domain"/>
    <property type="match status" value="1"/>
</dbReference>
<dbReference type="EMBL" id="CP009451">
    <property type="protein sequence ID" value="AIR03429.1"/>
    <property type="molecule type" value="Genomic_DNA"/>
</dbReference>
<dbReference type="Proteomes" id="UP000029481">
    <property type="component" value="Chromosome"/>
</dbReference>
<accession>A0A089PZ12</accession>
<sequence>MGIILATLQQHEKGTASELAKLCAVEPRQAIATLLRLESTGRVWQRNGFWHFCTHSNPRQRRSGDIAKVSLPALVKLVEERGPIKACDLADEINASRKAVSTALCNAFREGRLSRSGNRSAYVYAKKLTLQKDQAND</sequence>
<dbReference type="RefSeq" id="WP_038472717.1">
    <property type="nucleotide sequence ID" value="NZ_CP009451.1"/>
</dbReference>
<evidence type="ECO:0000313" key="2">
    <source>
        <dbReference type="Proteomes" id="UP000029481"/>
    </source>
</evidence>
<reference evidence="1 2" key="1">
    <citation type="submission" date="2014-09" db="EMBL/GenBank/DDBJ databases">
        <title>Cedecea neteri SSMD04 Genome Sequencing.</title>
        <authorList>
            <person name="Tan J.-Y."/>
        </authorList>
    </citation>
    <scope>NUCLEOTIDE SEQUENCE [LARGE SCALE GENOMIC DNA]</scope>
    <source>
        <strain evidence="1 2">SSMD04</strain>
    </source>
</reference>
<dbReference type="KEGG" id="cnt:JT31_01975"/>
<evidence type="ECO:0000313" key="1">
    <source>
        <dbReference type="EMBL" id="AIR03429.1"/>
    </source>
</evidence>
<protein>
    <submittedName>
        <fullName evidence="1">Uncharacterized protein</fullName>
    </submittedName>
</protein>
<name>A0A089PZ12_9ENTR</name>
<gene>
    <name evidence="1" type="ORF">JT31_01975</name>
</gene>
<dbReference type="AlphaFoldDB" id="A0A089PZ12"/>
<keyword evidence="2" id="KW-1185">Reference proteome</keyword>
<organism evidence="1 2">
    <name type="scientific">Cedecea neteri</name>
    <dbReference type="NCBI Taxonomy" id="158822"/>
    <lineage>
        <taxon>Bacteria</taxon>
        <taxon>Pseudomonadati</taxon>
        <taxon>Pseudomonadota</taxon>
        <taxon>Gammaproteobacteria</taxon>
        <taxon>Enterobacterales</taxon>
        <taxon>Enterobacteriaceae</taxon>
        <taxon>Cedecea</taxon>
    </lineage>
</organism>
<proteinExistence type="predicted"/>
<dbReference type="InterPro" id="IPR036390">
    <property type="entry name" value="WH_DNA-bd_sf"/>
</dbReference>